<dbReference type="InterPro" id="IPR008258">
    <property type="entry name" value="Transglycosylase_SLT_dom_1"/>
</dbReference>
<feature type="domain" description="Transglycosylase SLT" evidence="3">
    <location>
        <begin position="99"/>
        <end position="204"/>
    </location>
</feature>
<accession>A0A410JY44</accession>
<keyword evidence="2" id="KW-0812">Transmembrane</keyword>
<evidence type="ECO:0000313" key="4">
    <source>
        <dbReference type="EMBL" id="QAR33126.1"/>
    </source>
</evidence>
<dbReference type="PANTHER" id="PTHR37423">
    <property type="entry name" value="SOLUBLE LYTIC MUREIN TRANSGLYCOSYLASE-RELATED"/>
    <property type="match status" value="1"/>
</dbReference>
<dbReference type="EMBL" id="CP035108">
    <property type="protein sequence ID" value="QAR33126.1"/>
    <property type="molecule type" value="Genomic_DNA"/>
</dbReference>
<dbReference type="Gene3D" id="1.10.530.10">
    <property type="match status" value="1"/>
</dbReference>
<evidence type="ECO:0000259" key="3">
    <source>
        <dbReference type="Pfam" id="PF01464"/>
    </source>
</evidence>
<reference evidence="4 5" key="1">
    <citation type="submission" date="2019-01" db="EMBL/GenBank/DDBJ databases">
        <title>Geovibrio thiophilus DSM 11263, complete genome.</title>
        <authorList>
            <person name="Spring S."/>
            <person name="Bunk B."/>
            <person name="Sproer C."/>
        </authorList>
    </citation>
    <scope>NUCLEOTIDE SEQUENCE [LARGE SCALE GENOMIC DNA]</scope>
    <source>
        <strain evidence="4 5">DSM 11263</strain>
    </source>
</reference>
<keyword evidence="2" id="KW-1133">Transmembrane helix</keyword>
<keyword evidence="2" id="KW-0472">Membrane</keyword>
<organism evidence="4 5">
    <name type="scientific">Geovibrio thiophilus</name>
    <dbReference type="NCBI Taxonomy" id="139438"/>
    <lineage>
        <taxon>Bacteria</taxon>
        <taxon>Pseudomonadati</taxon>
        <taxon>Deferribacterota</taxon>
        <taxon>Deferribacteres</taxon>
        <taxon>Deferribacterales</taxon>
        <taxon>Geovibrionaceae</taxon>
        <taxon>Geovibrio</taxon>
    </lineage>
</organism>
<dbReference type="CDD" id="cd16896">
    <property type="entry name" value="LT_Slt70-like"/>
    <property type="match status" value="1"/>
</dbReference>
<evidence type="ECO:0000256" key="1">
    <source>
        <dbReference type="ARBA" id="ARBA00007734"/>
    </source>
</evidence>
<sequence length="230" mass="25996">MKAIEMQARPIALMLSVFIFFLLAVNFFFLNIVNYNLGGMEEKAQEQQSKMVSVSEKLNAEREKMTFATQVLDVRDILSTFSRSQGGLTTMDLAYLIVSESRKHNLDPYLVLAVIKTESSFNRHSVSNKGAMGLMQLLPGTARYISDQKADVNIRRADELFDPVTNIKLGIGYLSYLMDKYDNQKHAIIAYNLGPGNLRKKLQSGTGLPQVYYSKVMKNYRLMLSLSNKA</sequence>
<dbReference type="SUPFAM" id="SSF53955">
    <property type="entry name" value="Lysozyme-like"/>
    <property type="match status" value="1"/>
</dbReference>
<dbReference type="PANTHER" id="PTHR37423:SF2">
    <property type="entry name" value="MEMBRANE-BOUND LYTIC MUREIN TRANSGLYCOSYLASE C"/>
    <property type="match status" value="1"/>
</dbReference>
<evidence type="ECO:0000256" key="2">
    <source>
        <dbReference type="SAM" id="Phobius"/>
    </source>
</evidence>
<protein>
    <submittedName>
        <fullName evidence="4">Lytic transglycosylase domain-containing protein</fullName>
    </submittedName>
</protein>
<dbReference type="RefSeq" id="WP_128466412.1">
    <property type="nucleotide sequence ID" value="NZ_CP035108.1"/>
</dbReference>
<feature type="transmembrane region" description="Helical" evidence="2">
    <location>
        <begin position="12"/>
        <end position="33"/>
    </location>
</feature>
<gene>
    <name evidence="4" type="ORF">EP073_06845</name>
</gene>
<dbReference type="Proteomes" id="UP000287502">
    <property type="component" value="Chromosome"/>
</dbReference>
<keyword evidence="5" id="KW-1185">Reference proteome</keyword>
<evidence type="ECO:0000313" key="5">
    <source>
        <dbReference type="Proteomes" id="UP000287502"/>
    </source>
</evidence>
<dbReference type="Pfam" id="PF01464">
    <property type="entry name" value="SLT"/>
    <property type="match status" value="1"/>
</dbReference>
<dbReference type="KEGG" id="gtl:EP073_06845"/>
<comment type="similarity">
    <text evidence="1">Belongs to the transglycosylase Slt family.</text>
</comment>
<proteinExistence type="inferred from homology"/>
<dbReference type="AlphaFoldDB" id="A0A410JY44"/>
<dbReference type="InterPro" id="IPR023346">
    <property type="entry name" value="Lysozyme-like_dom_sf"/>
</dbReference>
<dbReference type="OrthoDB" id="9794745at2"/>
<name>A0A410JY44_9BACT</name>